<name>A0A7L4NDT6_9AVES</name>
<feature type="non-terminal residue" evidence="7">
    <location>
        <position position="100"/>
    </location>
</feature>
<feature type="domain" description="C2H2-type" evidence="6">
    <location>
        <begin position="27"/>
        <end position="54"/>
    </location>
</feature>
<dbReference type="PANTHER" id="PTHR23235:SF120">
    <property type="entry name" value="KRUPPEL-LIKE FACTOR 15"/>
    <property type="match status" value="1"/>
</dbReference>
<feature type="non-terminal residue" evidence="7">
    <location>
        <position position="1"/>
    </location>
</feature>
<dbReference type="InterPro" id="IPR013087">
    <property type="entry name" value="Znf_C2H2_type"/>
</dbReference>
<protein>
    <submittedName>
        <fullName evidence="7">BLMP1 protein</fullName>
    </submittedName>
</protein>
<evidence type="ECO:0000259" key="6">
    <source>
        <dbReference type="PROSITE" id="PS50157"/>
    </source>
</evidence>
<accession>A0A7L4NDT6</accession>
<dbReference type="OrthoDB" id="9439903at2759"/>
<dbReference type="PANTHER" id="PTHR23235">
    <property type="entry name" value="KRUEPPEL-LIKE TRANSCRIPTION FACTOR"/>
    <property type="match status" value="1"/>
</dbReference>
<dbReference type="Proteomes" id="UP000586704">
    <property type="component" value="Unassembled WGS sequence"/>
</dbReference>
<keyword evidence="8" id="KW-1185">Reference proteome</keyword>
<comment type="caution">
    <text evidence="7">The sequence shown here is derived from an EMBL/GenBank/DDBJ whole genome shotgun (WGS) entry which is preliminary data.</text>
</comment>
<dbReference type="SMART" id="SM00355">
    <property type="entry name" value="ZnF_C2H2"/>
    <property type="match status" value="3"/>
</dbReference>
<keyword evidence="2" id="KW-0677">Repeat</keyword>
<reference evidence="7 8" key="1">
    <citation type="submission" date="2020-02" db="EMBL/GenBank/DDBJ databases">
        <title>Bird 10,000 Genomes (B10K) Project - Family phase.</title>
        <authorList>
            <person name="Zhang G."/>
        </authorList>
    </citation>
    <scope>NUCLEOTIDE SEQUENCE [LARGE SCALE GENOMIC DNA]</scope>
    <source>
        <strain evidence="7">B10K-DU-013-51</strain>
        <tissue evidence="7">Mixed tissue sample</tissue>
    </source>
</reference>
<dbReference type="InterPro" id="IPR036236">
    <property type="entry name" value="Znf_C2H2_sf"/>
</dbReference>
<dbReference type="PROSITE" id="PS50157">
    <property type="entry name" value="ZINC_FINGER_C2H2_2"/>
    <property type="match status" value="3"/>
</dbReference>
<dbReference type="GO" id="GO:0000981">
    <property type="term" value="F:DNA-binding transcription factor activity, RNA polymerase II-specific"/>
    <property type="evidence" value="ECO:0007669"/>
    <property type="project" value="TreeGrafter"/>
</dbReference>
<dbReference type="FunFam" id="3.30.160.60:FF:000624">
    <property type="entry name" value="zinc finger protein 697"/>
    <property type="match status" value="1"/>
</dbReference>
<evidence type="ECO:0000256" key="1">
    <source>
        <dbReference type="ARBA" id="ARBA00022723"/>
    </source>
</evidence>
<gene>
    <name evidence="7" type="primary">Blmp1</name>
    <name evidence="7" type="ORF">CEYCYA_R01841</name>
</gene>
<keyword evidence="1" id="KW-0479">Metal-binding</keyword>
<dbReference type="Gene3D" id="3.30.160.60">
    <property type="entry name" value="Classic Zinc Finger"/>
    <property type="match status" value="4"/>
</dbReference>
<evidence type="ECO:0000256" key="4">
    <source>
        <dbReference type="ARBA" id="ARBA00022833"/>
    </source>
</evidence>
<dbReference type="SUPFAM" id="SSF57667">
    <property type="entry name" value="beta-beta-alpha zinc fingers"/>
    <property type="match status" value="2"/>
</dbReference>
<dbReference type="FunFam" id="3.30.160.60:FF:000710">
    <property type="entry name" value="Zinc finger protein 768"/>
    <property type="match status" value="1"/>
</dbReference>
<dbReference type="EMBL" id="VYZU01057136">
    <property type="protein sequence ID" value="NXY87652.1"/>
    <property type="molecule type" value="Genomic_DNA"/>
</dbReference>
<sequence>CAECEYTTYNLSNLELHVRTHTGEKPYSCSVCQKKFRTSSHLRRHRITHFNLEHLKCRHFHHGNLKAHLRIHTGEKPFKCDQCALAFRTSSHLKRHFLTH</sequence>
<dbReference type="AlphaFoldDB" id="A0A7L4NDT6"/>
<evidence type="ECO:0000313" key="8">
    <source>
        <dbReference type="Proteomes" id="UP000586704"/>
    </source>
</evidence>
<evidence type="ECO:0000256" key="2">
    <source>
        <dbReference type="ARBA" id="ARBA00022737"/>
    </source>
</evidence>
<dbReference type="GO" id="GO:0000978">
    <property type="term" value="F:RNA polymerase II cis-regulatory region sequence-specific DNA binding"/>
    <property type="evidence" value="ECO:0007669"/>
    <property type="project" value="TreeGrafter"/>
</dbReference>
<keyword evidence="4" id="KW-0862">Zinc</keyword>
<feature type="domain" description="C2H2-type" evidence="6">
    <location>
        <begin position="1"/>
        <end position="26"/>
    </location>
</feature>
<dbReference type="Pfam" id="PF00096">
    <property type="entry name" value="zf-C2H2"/>
    <property type="match status" value="3"/>
</dbReference>
<proteinExistence type="predicted"/>
<evidence type="ECO:0000256" key="3">
    <source>
        <dbReference type="ARBA" id="ARBA00022771"/>
    </source>
</evidence>
<keyword evidence="3 5" id="KW-0863">Zinc-finger</keyword>
<evidence type="ECO:0000313" key="7">
    <source>
        <dbReference type="EMBL" id="NXY87652.1"/>
    </source>
</evidence>
<organism evidence="7 8">
    <name type="scientific">Ceyx cyanopectus</name>
    <name type="common">Indigo-banded kingfisher</name>
    <dbReference type="NCBI Taxonomy" id="390723"/>
    <lineage>
        <taxon>Eukaryota</taxon>
        <taxon>Metazoa</taxon>
        <taxon>Chordata</taxon>
        <taxon>Craniata</taxon>
        <taxon>Vertebrata</taxon>
        <taxon>Euteleostomi</taxon>
        <taxon>Archelosauria</taxon>
        <taxon>Archosauria</taxon>
        <taxon>Dinosauria</taxon>
        <taxon>Saurischia</taxon>
        <taxon>Theropoda</taxon>
        <taxon>Coelurosauria</taxon>
        <taxon>Aves</taxon>
        <taxon>Neognathae</taxon>
        <taxon>Neoaves</taxon>
        <taxon>Telluraves</taxon>
        <taxon>Coraciimorphae</taxon>
        <taxon>Coraciiformes</taxon>
        <taxon>Alcedinidae</taxon>
        <taxon>Ceyx</taxon>
    </lineage>
</organism>
<feature type="domain" description="C2H2-type" evidence="6">
    <location>
        <begin position="78"/>
        <end position="100"/>
    </location>
</feature>
<evidence type="ECO:0000256" key="5">
    <source>
        <dbReference type="PROSITE-ProRule" id="PRU00042"/>
    </source>
</evidence>
<dbReference type="GO" id="GO:0008270">
    <property type="term" value="F:zinc ion binding"/>
    <property type="evidence" value="ECO:0007669"/>
    <property type="project" value="UniProtKB-KW"/>
</dbReference>
<dbReference type="PROSITE" id="PS00028">
    <property type="entry name" value="ZINC_FINGER_C2H2_1"/>
    <property type="match status" value="2"/>
</dbReference>